<evidence type="ECO:0000256" key="1">
    <source>
        <dbReference type="ARBA" id="ARBA00004571"/>
    </source>
</evidence>
<dbReference type="RefSeq" id="WP_237978628.1">
    <property type="nucleotide sequence ID" value="NZ_JAKNCT010000006.1"/>
</dbReference>
<dbReference type="CDD" id="cd00342">
    <property type="entry name" value="gram_neg_porins"/>
    <property type="match status" value="1"/>
</dbReference>
<keyword evidence="8" id="KW-0626">Porin</keyword>
<evidence type="ECO:0000256" key="3">
    <source>
        <dbReference type="ARBA" id="ARBA00022448"/>
    </source>
</evidence>
<comment type="subcellular location">
    <subcellularLocation>
        <location evidence="1">Cell outer membrane</location>
        <topology evidence="1">Multi-pass membrane protein</topology>
    </subcellularLocation>
</comment>
<feature type="chain" id="PRO_5045758813" evidence="11">
    <location>
        <begin position="21"/>
        <end position="375"/>
    </location>
</feature>
<protein>
    <submittedName>
        <fullName evidence="13">Porin</fullName>
    </submittedName>
</protein>
<dbReference type="Proteomes" id="UP001297600">
    <property type="component" value="Unassembled WGS sequence"/>
</dbReference>
<evidence type="ECO:0000256" key="7">
    <source>
        <dbReference type="ARBA" id="ARBA00023065"/>
    </source>
</evidence>
<dbReference type="SUPFAM" id="SSF56935">
    <property type="entry name" value="Porins"/>
    <property type="match status" value="1"/>
</dbReference>
<keyword evidence="10" id="KW-0998">Cell outer membrane</keyword>
<dbReference type="InterPro" id="IPR050298">
    <property type="entry name" value="Gram-neg_bact_OMP"/>
</dbReference>
<comment type="subunit">
    <text evidence="2">Homotrimer.</text>
</comment>
<evidence type="ECO:0000256" key="11">
    <source>
        <dbReference type="SAM" id="SignalP"/>
    </source>
</evidence>
<dbReference type="EMBL" id="JAKNCT010000006">
    <property type="protein sequence ID" value="MCG5030975.1"/>
    <property type="molecule type" value="Genomic_DNA"/>
</dbReference>
<organism evidence="13 14">
    <name type="scientific">Mesosutterella porci</name>
    <dbReference type="NCBI Taxonomy" id="2915351"/>
    <lineage>
        <taxon>Bacteria</taxon>
        <taxon>Pseudomonadati</taxon>
        <taxon>Pseudomonadota</taxon>
        <taxon>Betaproteobacteria</taxon>
        <taxon>Burkholderiales</taxon>
        <taxon>Sutterellaceae</taxon>
        <taxon>Mesosutterella</taxon>
    </lineage>
</organism>
<feature type="domain" description="Porin" evidence="12">
    <location>
        <begin position="7"/>
        <end position="354"/>
    </location>
</feature>
<accession>A0ABS9MRV8</accession>
<evidence type="ECO:0000256" key="4">
    <source>
        <dbReference type="ARBA" id="ARBA00022452"/>
    </source>
</evidence>
<keyword evidence="5" id="KW-0812">Transmembrane</keyword>
<name>A0ABS9MRV8_9BURK</name>
<sequence length="375" mass="39725">MKKTLLAAAMLAAFSGAASAASVTLYGTIDTGLLYQHQKADGMDSTNTVSMETGQKDTSVWGLTGSEKIGDAEVSFKLENSFNSDDGTRTDDRLFDREAQVSVSGRYGTLSAGRLGALSAAVGTYDMVYLVGDAYDGGDGDAFGLAAAPTLDNALAYQTPSFAGFKATLMYSFNADQVSNSSRENTSMVDRYFGGAINYEKGNFQAVLAYEYLNRASAGDAASPLSKNGQLVNLGFNYNFENVAQVFLLGQYFKGWDLSAAGGESLTDSYGVDADDVLGAYDKGLEGWGAHLGAIFPVAGGDLTGALYYVDSKAKSSQGLKDADLTYFGASVRYSYPLSKRTSIYAGARYSQAKAKDFDAKLQTTSVYTGLSHSF</sequence>
<feature type="signal peptide" evidence="11">
    <location>
        <begin position="1"/>
        <end position="20"/>
    </location>
</feature>
<reference evidence="13 14" key="1">
    <citation type="submission" date="2022-02" db="EMBL/GenBank/DDBJ databases">
        <title>Mesosutterella porci, a novel member of the family Sutterellaceae from pig feces.</title>
        <authorList>
            <person name="Wylensek D."/>
            <person name="Clavel T."/>
        </authorList>
    </citation>
    <scope>NUCLEOTIDE SEQUENCE [LARGE SCALE GENOMIC DNA]</scope>
    <source>
        <strain evidence="14">oilRF-744-wt-GAM-9</strain>
    </source>
</reference>
<proteinExistence type="predicted"/>
<gene>
    <name evidence="13" type="ORF">MAF45_05880</name>
</gene>
<evidence type="ECO:0000256" key="5">
    <source>
        <dbReference type="ARBA" id="ARBA00022692"/>
    </source>
</evidence>
<keyword evidence="6 11" id="KW-0732">Signal</keyword>
<evidence type="ECO:0000256" key="9">
    <source>
        <dbReference type="ARBA" id="ARBA00023136"/>
    </source>
</evidence>
<dbReference type="Pfam" id="PF13609">
    <property type="entry name" value="Porin_4"/>
    <property type="match status" value="1"/>
</dbReference>
<keyword evidence="9" id="KW-0472">Membrane</keyword>
<evidence type="ECO:0000256" key="2">
    <source>
        <dbReference type="ARBA" id="ARBA00011233"/>
    </source>
</evidence>
<evidence type="ECO:0000313" key="13">
    <source>
        <dbReference type="EMBL" id="MCG5030975.1"/>
    </source>
</evidence>
<dbReference type="InterPro" id="IPR033900">
    <property type="entry name" value="Gram_neg_porin_domain"/>
</dbReference>
<dbReference type="PANTHER" id="PTHR34501:SF9">
    <property type="entry name" value="MAJOR OUTER MEMBRANE PROTEIN P.IA"/>
    <property type="match status" value="1"/>
</dbReference>
<evidence type="ECO:0000256" key="8">
    <source>
        <dbReference type="ARBA" id="ARBA00023114"/>
    </source>
</evidence>
<dbReference type="Gene3D" id="2.40.160.10">
    <property type="entry name" value="Porin"/>
    <property type="match status" value="1"/>
</dbReference>
<keyword evidence="14" id="KW-1185">Reference proteome</keyword>
<dbReference type="PANTHER" id="PTHR34501">
    <property type="entry name" value="PROTEIN YDDL-RELATED"/>
    <property type="match status" value="1"/>
</dbReference>
<evidence type="ECO:0000256" key="6">
    <source>
        <dbReference type="ARBA" id="ARBA00022729"/>
    </source>
</evidence>
<evidence type="ECO:0000256" key="10">
    <source>
        <dbReference type="ARBA" id="ARBA00023237"/>
    </source>
</evidence>
<keyword evidence="7" id="KW-0406">Ion transport</keyword>
<dbReference type="InterPro" id="IPR023614">
    <property type="entry name" value="Porin_dom_sf"/>
</dbReference>
<evidence type="ECO:0000313" key="14">
    <source>
        <dbReference type="Proteomes" id="UP001297600"/>
    </source>
</evidence>
<evidence type="ECO:0000259" key="12">
    <source>
        <dbReference type="Pfam" id="PF13609"/>
    </source>
</evidence>
<comment type="caution">
    <text evidence="13">The sequence shown here is derived from an EMBL/GenBank/DDBJ whole genome shotgun (WGS) entry which is preliminary data.</text>
</comment>
<keyword evidence="4" id="KW-1134">Transmembrane beta strand</keyword>
<keyword evidence="3" id="KW-0813">Transport</keyword>